<dbReference type="Proteomes" id="UP001160148">
    <property type="component" value="Unassembled WGS sequence"/>
</dbReference>
<keyword evidence="3" id="KW-1185">Reference proteome</keyword>
<evidence type="ECO:0000313" key="3">
    <source>
        <dbReference type="Proteomes" id="UP001160148"/>
    </source>
</evidence>
<dbReference type="GO" id="GO:0006607">
    <property type="term" value="P:NLS-bearing protein import into nucleus"/>
    <property type="evidence" value="ECO:0007669"/>
    <property type="project" value="TreeGrafter"/>
</dbReference>
<organism evidence="2 3">
    <name type="scientific">Macrosiphum euphorbiae</name>
    <name type="common">potato aphid</name>
    <dbReference type="NCBI Taxonomy" id="13131"/>
    <lineage>
        <taxon>Eukaryota</taxon>
        <taxon>Metazoa</taxon>
        <taxon>Ecdysozoa</taxon>
        <taxon>Arthropoda</taxon>
        <taxon>Hexapoda</taxon>
        <taxon>Insecta</taxon>
        <taxon>Pterygota</taxon>
        <taxon>Neoptera</taxon>
        <taxon>Paraneoptera</taxon>
        <taxon>Hemiptera</taxon>
        <taxon>Sternorrhyncha</taxon>
        <taxon>Aphidomorpha</taxon>
        <taxon>Aphidoidea</taxon>
        <taxon>Aphididae</taxon>
        <taxon>Macrosiphini</taxon>
        <taxon>Macrosiphum</taxon>
    </lineage>
</organism>
<accession>A0AAV0VL30</accession>
<reference evidence="2 3" key="1">
    <citation type="submission" date="2023-01" db="EMBL/GenBank/DDBJ databases">
        <authorList>
            <person name="Whitehead M."/>
        </authorList>
    </citation>
    <scope>NUCLEOTIDE SEQUENCE [LARGE SCALE GENOMIC DNA]</scope>
</reference>
<comment type="caution">
    <text evidence="2">The sequence shown here is derived from an EMBL/GenBank/DDBJ whole genome shotgun (WGS) entry which is preliminary data.</text>
</comment>
<dbReference type="PANTHER" id="PTHR13000:SF0">
    <property type="entry name" value="NUCLEOPORIN P54"/>
    <property type="match status" value="1"/>
</dbReference>
<dbReference type="GO" id="GO:0006999">
    <property type="term" value="P:nuclear pore organization"/>
    <property type="evidence" value="ECO:0007669"/>
    <property type="project" value="TreeGrafter"/>
</dbReference>
<dbReference type="AlphaFoldDB" id="A0AAV0VL30"/>
<feature type="region of interest" description="Disordered" evidence="1">
    <location>
        <begin position="134"/>
        <end position="159"/>
    </location>
</feature>
<proteinExistence type="predicted"/>
<gene>
    <name evidence="2" type="ORF">MEUPH1_LOCUS2016</name>
</gene>
<dbReference type="PANTHER" id="PTHR13000">
    <property type="entry name" value="NUCLEOPORIN P54"/>
    <property type="match status" value="1"/>
</dbReference>
<dbReference type="EMBL" id="CARXXK010000001">
    <property type="protein sequence ID" value="CAI6344948.1"/>
    <property type="molecule type" value="Genomic_DNA"/>
</dbReference>
<evidence type="ECO:0000313" key="2">
    <source>
        <dbReference type="EMBL" id="CAI6344948.1"/>
    </source>
</evidence>
<sequence length="299" mass="31252">MTGFTGFSAPTSSSFGMNTQTTASPFGYGSTTSSVAPSFGFGSTTTSGSQASSFGFGATTTSAAPTFGFGAAATTTAPTFGFGAAAAASSSQSIFSGLGQSQPTASVAPSFGGFGSSFGAKPFGTTAATASPFNLTTPFGQGNTTQQPQQQQQQPPPNANDLVINSIVNCKLFGDERDQIVCKLNLLQACWGTGKGFYGLNMPPVEYTPQNPLCRFKAITYSVKPTSSSRDALVAININKKMDEIRKQEVQFTSNLFAVLGSKPNLSVHLDTLKLYTETKSMALIYVEEKLQNGVFCKF</sequence>
<name>A0AAV0VL30_9HEMI</name>
<dbReference type="GO" id="GO:0017056">
    <property type="term" value="F:structural constituent of nuclear pore"/>
    <property type="evidence" value="ECO:0007669"/>
    <property type="project" value="TreeGrafter"/>
</dbReference>
<dbReference type="InterPro" id="IPR024864">
    <property type="entry name" value="Nup54/Nup57/Nup44"/>
</dbReference>
<dbReference type="GO" id="GO:0036228">
    <property type="term" value="P:protein localization to nuclear inner membrane"/>
    <property type="evidence" value="ECO:0007669"/>
    <property type="project" value="TreeGrafter"/>
</dbReference>
<feature type="compositionally biased region" description="Polar residues" evidence="1">
    <location>
        <begin position="134"/>
        <end position="145"/>
    </location>
</feature>
<protein>
    <submittedName>
        <fullName evidence="2">Uncharacterized protein</fullName>
    </submittedName>
</protein>
<dbReference type="GO" id="GO:0044613">
    <property type="term" value="C:nuclear pore central transport channel"/>
    <property type="evidence" value="ECO:0007669"/>
    <property type="project" value="TreeGrafter"/>
</dbReference>
<evidence type="ECO:0000256" key="1">
    <source>
        <dbReference type="SAM" id="MobiDB-lite"/>
    </source>
</evidence>